<evidence type="ECO:0000259" key="1">
    <source>
        <dbReference type="Pfam" id="PF13403"/>
    </source>
</evidence>
<dbReference type="EMBL" id="QJTE01000004">
    <property type="protein sequence ID" value="PYE82253.1"/>
    <property type="molecule type" value="Genomic_DNA"/>
</dbReference>
<dbReference type="SUPFAM" id="SSF51294">
    <property type="entry name" value="Hedgehog/intein (Hint) domain"/>
    <property type="match status" value="1"/>
</dbReference>
<protein>
    <submittedName>
        <fullName evidence="2">Hint domain-containing protein</fullName>
    </submittedName>
</protein>
<feature type="domain" description="Hedgehog/Intein (Hint)" evidence="1">
    <location>
        <begin position="170"/>
        <end position="311"/>
    </location>
</feature>
<dbReference type="Proteomes" id="UP000248311">
    <property type="component" value="Unassembled WGS sequence"/>
</dbReference>
<organism evidence="2 3">
    <name type="scientific">Pseudoroseicyclus aestuarii</name>
    <dbReference type="NCBI Taxonomy" id="1795041"/>
    <lineage>
        <taxon>Bacteria</taxon>
        <taxon>Pseudomonadati</taxon>
        <taxon>Pseudomonadota</taxon>
        <taxon>Alphaproteobacteria</taxon>
        <taxon>Rhodobacterales</taxon>
        <taxon>Paracoccaceae</taxon>
        <taxon>Pseudoroseicyclus</taxon>
    </lineage>
</organism>
<dbReference type="Pfam" id="PF13403">
    <property type="entry name" value="Hint_2"/>
    <property type="match status" value="1"/>
</dbReference>
<dbReference type="AlphaFoldDB" id="A0A318SN66"/>
<name>A0A318SN66_9RHOB</name>
<gene>
    <name evidence="2" type="ORF">DFP88_1045</name>
</gene>
<keyword evidence="3" id="KW-1185">Reference proteome</keyword>
<proteinExistence type="predicted"/>
<evidence type="ECO:0000313" key="2">
    <source>
        <dbReference type="EMBL" id="PYE82253.1"/>
    </source>
</evidence>
<comment type="caution">
    <text evidence="2">The sequence shown here is derived from an EMBL/GenBank/DDBJ whole genome shotgun (WGS) entry which is preliminary data.</text>
</comment>
<accession>A0A318SN66</accession>
<sequence length="374" mass="39205">MPAFYTPIYDLIELSSISANTLYTAASGGAGDILGVVDTATYSDTDLTNTLGYIGELNETANTHSGSLEIDGITYSIRLPVPDNSGDVVTVTYDGGASQRDLSGNGGSSEIVFIEATPLFGGPVRYFAVVDDSVGDLEGITSIQTLDIDFTPAGNDVEITASGNQNIAPVCHAAGTRLMTPQGEVAIEDLSVGDLVTTVDAGPQPIRLILRREMTFAEAEDAHRPIVIRAGAMGQGLPRRDLAISPQHCIAWPGASGAAGEGALVRAKGLTALRGVRIMRGLRQVTYVTLLLDQHQLLLAEGVPSESFYPGPTALRLLTGPQRRALEALHPGLAADPVGTYGAPVRTRLTRRETERWARTLNSAATADAAPAGA</sequence>
<reference evidence="2 3" key="1">
    <citation type="submission" date="2018-06" db="EMBL/GenBank/DDBJ databases">
        <title>Genomic Encyclopedia of Type Strains, Phase III (KMG-III): the genomes of soil and plant-associated and newly described type strains.</title>
        <authorList>
            <person name="Whitman W."/>
        </authorList>
    </citation>
    <scope>NUCLEOTIDE SEQUENCE [LARGE SCALE GENOMIC DNA]</scope>
    <source>
        <strain evidence="2 3">CECT 9025</strain>
    </source>
</reference>
<dbReference type="OrthoDB" id="7818989at2"/>
<dbReference type="InterPro" id="IPR036844">
    <property type="entry name" value="Hint_dom_sf"/>
</dbReference>
<dbReference type="RefSeq" id="WP_110814867.1">
    <property type="nucleotide sequence ID" value="NZ_QJTE01000004.1"/>
</dbReference>
<dbReference type="InterPro" id="IPR028992">
    <property type="entry name" value="Hedgehog/Intein_dom"/>
</dbReference>
<evidence type="ECO:0000313" key="3">
    <source>
        <dbReference type="Proteomes" id="UP000248311"/>
    </source>
</evidence>